<gene>
    <name evidence="3" type="ORF">RM533_06195</name>
</gene>
<comment type="caution">
    <text evidence="3">The sequence shown here is derived from an EMBL/GenBank/DDBJ whole genome shotgun (WGS) entry which is preliminary data.</text>
</comment>
<keyword evidence="2" id="KW-0732">Signal</keyword>
<organism evidence="3 4">
    <name type="scientific">Croceicoccus esteveae</name>
    <dbReference type="NCBI Taxonomy" id="3075597"/>
    <lineage>
        <taxon>Bacteria</taxon>
        <taxon>Pseudomonadati</taxon>
        <taxon>Pseudomonadota</taxon>
        <taxon>Alphaproteobacteria</taxon>
        <taxon>Sphingomonadales</taxon>
        <taxon>Erythrobacteraceae</taxon>
        <taxon>Croceicoccus</taxon>
    </lineage>
</organism>
<feature type="signal peptide" evidence="2">
    <location>
        <begin position="1"/>
        <end position="20"/>
    </location>
</feature>
<dbReference type="PROSITE" id="PS51257">
    <property type="entry name" value="PROKAR_LIPOPROTEIN"/>
    <property type="match status" value="1"/>
</dbReference>
<accession>A0ABU2ZGQ1</accession>
<protein>
    <recommendedName>
        <fullName evidence="5">Argininosuccinate lyase</fullName>
    </recommendedName>
</protein>
<dbReference type="RefSeq" id="WP_311340339.1">
    <property type="nucleotide sequence ID" value="NZ_JAVRHS010000003.1"/>
</dbReference>
<proteinExistence type="predicted"/>
<name>A0ABU2ZGQ1_9SPHN</name>
<dbReference type="EMBL" id="JAVRHS010000003">
    <property type="protein sequence ID" value="MDT0575772.1"/>
    <property type="molecule type" value="Genomic_DNA"/>
</dbReference>
<keyword evidence="4" id="KW-1185">Reference proteome</keyword>
<evidence type="ECO:0008006" key="5">
    <source>
        <dbReference type="Google" id="ProtNLM"/>
    </source>
</evidence>
<sequence>MLPVKIQMMLAAMLALSACQQDSDTVPTEGRAAEGAVLPGTIDDAMIPLDQLRSQGELAEPDPDEGAQGRQASGLARGGASGDDPRAGSVEAVQDTATGGAPADSRQGNAPAG</sequence>
<evidence type="ECO:0000313" key="3">
    <source>
        <dbReference type="EMBL" id="MDT0575772.1"/>
    </source>
</evidence>
<feature type="region of interest" description="Disordered" evidence="1">
    <location>
        <begin position="21"/>
        <end position="113"/>
    </location>
</feature>
<evidence type="ECO:0000256" key="2">
    <source>
        <dbReference type="SAM" id="SignalP"/>
    </source>
</evidence>
<evidence type="ECO:0000256" key="1">
    <source>
        <dbReference type="SAM" id="MobiDB-lite"/>
    </source>
</evidence>
<evidence type="ECO:0000313" key="4">
    <source>
        <dbReference type="Proteomes" id="UP001259803"/>
    </source>
</evidence>
<feature type="chain" id="PRO_5045960941" description="Argininosuccinate lyase" evidence="2">
    <location>
        <begin position="21"/>
        <end position="113"/>
    </location>
</feature>
<dbReference type="Proteomes" id="UP001259803">
    <property type="component" value="Unassembled WGS sequence"/>
</dbReference>
<reference evidence="3 4" key="1">
    <citation type="submission" date="2023-09" db="EMBL/GenBank/DDBJ databases">
        <authorList>
            <person name="Rey-Velasco X."/>
        </authorList>
    </citation>
    <scope>NUCLEOTIDE SEQUENCE [LARGE SCALE GENOMIC DNA]</scope>
    <source>
        <strain evidence="3 4">F390</strain>
    </source>
</reference>